<name>E1X5Z0_HALMS</name>
<dbReference type="Pfam" id="PF13302">
    <property type="entry name" value="Acetyltransf_3"/>
    <property type="match status" value="1"/>
</dbReference>
<dbReference type="HOGENOM" id="CLU_113231_1_0_7"/>
<dbReference type="GO" id="GO:0016747">
    <property type="term" value="F:acyltransferase activity, transferring groups other than amino-acyl groups"/>
    <property type="evidence" value="ECO:0007669"/>
    <property type="project" value="InterPro"/>
</dbReference>
<dbReference type="PANTHER" id="PTHR39173:SF1">
    <property type="entry name" value="ACETYLTRANSFERASE"/>
    <property type="match status" value="1"/>
</dbReference>
<dbReference type="Proteomes" id="UP000008963">
    <property type="component" value="Chromosome"/>
</dbReference>
<gene>
    <name evidence="2" type="ordered locus">BMS_0810</name>
</gene>
<evidence type="ECO:0000313" key="2">
    <source>
        <dbReference type="EMBL" id="CBW25707.1"/>
    </source>
</evidence>
<dbReference type="eggNOG" id="COG3981">
    <property type="taxonomic scope" value="Bacteria"/>
</dbReference>
<sequence length="174" mass="19961">MSKIILRHLKISDEEQFHRANNAQWGDFPFAHYWETLAEKDFSRYVRILPEFSKGLHLPKGHVPCTFLFAFNDKGEIIGRTSIRHELTEHLLQVGGHIGYGVVPEHRQKGYATSILEESLKYIRSNLAGIDRALVTCDEGNLGSQRTIEKNNGVLENIIDTPSGIRKMRYWISL</sequence>
<dbReference type="PANTHER" id="PTHR39173">
    <property type="entry name" value="ACETYLTRANSFERASE"/>
    <property type="match status" value="1"/>
</dbReference>
<dbReference type="InterPro" id="IPR016181">
    <property type="entry name" value="Acyl_CoA_acyltransferase"/>
</dbReference>
<dbReference type="CDD" id="cd04301">
    <property type="entry name" value="NAT_SF"/>
    <property type="match status" value="1"/>
</dbReference>
<evidence type="ECO:0000259" key="1">
    <source>
        <dbReference type="PROSITE" id="PS51186"/>
    </source>
</evidence>
<dbReference type="PATRIC" id="fig|862908.3.peg.773"/>
<feature type="domain" description="N-acetyltransferase" evidence="1">
    <location>
        <begin position="4"/>
        <end position="174"/>
    </location>
</feature>
<dbReference type="InterPro" id="IPR000182">
    <property type="entry name" value="GNAT_dom"/>
</dbReference>
<dbReference type="KEGG" id="bmx:BMS_0810"/>
<dbReference type="EMBL" id="FQ312005">
    <property type="protein sequence ID" value="CBW25707.1"/>
    <property type="molecule type" value="Genomic_DNA"/>
</dbReference>
<dbReference type="Gene3D" id="3.40.630.30">
    <property type="match status" value="1"/>
</dbReference>
<proteinExistence type="predicted"/>
<dbReference type="AlphaFoldDB" id="E1X5Z0"/>
<reference evidence="3" key="1">
    <citation type="journal article" date="2013" name="ISME J.">
        <title>A small predatory core genome in the divergent marine Bacteriovorax marinus SJ and the terrestrial Bdellovibrio bacteriovorus.</title>
        <authorList>
            <person name="Crossman L.C."/>
            <person name="Chen H."/>
            <person name="Cerdeno-Tarraga A.M."/>
            <person name="Brooks K."/>
            <person name="Quail M.A."/>
            <person name="Pineiro S.A."/>
            <person name="Hobley L."/>
            <person name="Sockett R.E."/>
            <person name="Bentley S.D."/>
            <person name="Parkhill J."/>
            <person name="Williams H.N."/>
            <person name="Stine O.C."/>
        </authorList>
    </citation>
    <scope>NUCLEOTIDE SEQUENCE [LARGE SCALE GENOMIC DNA]</scope>
    <source>
        <strain evidence="3">ATCC BAA-682 / DSM 15412 / SJ</strain>
    </source>
</reference>
<dbReference type="OrthoDB" id="5293267at2"/>
<organism evidence="2 3">
    <name type="scientific">Halobacteriovorax marinus (strain ATCC BAA-682 / DSM 15412 / SJ)</name>
    <name type="common">Bacteriovorax marinus</name>
    <dbReference type="NCBI Taxonomy" id="862908"/>
    <lineage>
        <taxon>Bacteria</taxon>
        <taxon>Pseudomonadati</taxon>
        <taxon>Bdellovibrionota</taxon>
        <taxon>Bacteriovoracia</taxon>
        <taxon>Bacteriovoracales</taxon>
        <taxon>Halobacteriovoraceae</taxon>
        <taxon>Halobacteriovorax</taxon>
    </lineage>
</organism>
<dbReference type="STRING" id="862908.BMS_0810"/>
<dbReference type="RefSeq" id="WP_014243492.1">
    <property type="nucleotide sequence ID" value="NC_016620.1"/>
</dbReference>
<accession>E1X5Z0</accession>
<evidence type="ECO:0000313" key="3">
    <source>
        <dbReference type="Proteomes" id="UP000008963"/>
    </source>
</evidence>
<keyword evidence="3" id="KW-1185">Reference proteome</keyword>
<protein>
    <submittedName>
        <fullName evidence="2">Acetyltransferase (GNAT) family protein</fullName>
    </submittedName>
</protein>
<dbReference type="PROSITE" id="PS51186">
    <property type="entry name" value="GNAT"/>
    <property type="match status" value="1"/>
</dbReference>
<dbReference type="SUPFAM" id="SSF55729">
    <property type="entry name" value="Acyl-CoA N-acyltransferases (Nat)"/>
    <property type="match status" value="1"/>
</dbReference>